<evidence type="ECO:0000256" key="2">
    <source>
        <dbReference type="ARBA" id="ARBA00022833"/>
    </source>
</evidence>
<dbReference type="GO" id="GO:0005634">
    <property type="term" value="C:nucleus"/>
    <property type="evidence" value="ECO:0007669"/>
    <property type="project" value="UniProtKB-SubCell"/>
</dbReference>
<keyword evidence="2" id="KW-0862">Zinc</keyword>
<evidence type="ECO:0000259" key="8">
    <source>
        <dbReference type="PROSITE" id="PS50048"/>
    </source>
</evidence>
<dbReference type="InterPro" id="IPR001138">
    <property type="entry name" value="Zn2Cys6_DnaBD"/>
</dbReference>
<reference evidence="9" key="1">
    <citation type="journal article" date="2021" name="Open Biol.">
        <title>Shared evolutionary footprints suggest mitochondrial oxidative damage underlies multiple complex I losses in fungi.</title>
        <authorList>
            <person name="Schikora-Tamarit M.A."/>
            <person name="Marcet-Houben M."/>
            <person name="Nosek J."/>
            <person name="Gabaldon T."/>
        </authorList>
    </citation>
    <scope>NUCLEOTIDE SEQUENCE</scope>
    <source>
        <strain evidence="9">CBS6341</strain>
    </source>
</reference>
<dbReference type="SUPFAM" id="SSF57701">
    <property type="entry name" value="Zn2/Cys6 DNA-binding domain"/>
    <property type="match status" value="1"/>
</dbReference>
<dbReference type="CDD" id="cd00067">
    <property type="entry name" value="GAL4"/>
    <property type="match status" value="1"/>
</dbReference>
<dbReference type="OrthoDB" id="5600212at2759"/>
<feature type="domain" description="Zn(2)-C6 fungal-type" evidence="8">
    <location>
        <begin position="12"/>
        <end position="41"/>
    </location>
</feature>
<dbReference type="PANTHER" id="PTHR47540">
    <property type="entry name" value="THIAMINE REPRESSIBLE GENES REGULATORY PROTEIN THI5"/>
    <property type="match status" value="1"/>
</dbReference>
<keyword evidence="4" id="KW-0238">DNA-binding</keyword>
<evidence type="ECO:0000313" key="9">
    <source>
        <dbReference type="EMBL" id="KAH3678996.1"/>
    </source>
</evidence>
<evidence type="ECO:0000256" key="5">
    <source>
        <dbReference type="ARBA" id="ARBA00023163"/>
    </source>
</evidence>
<dbReference type="InterPro" id="IPR051711">
    <property type="entry name" value="Stress_Response_Reg"/>
</dbReference>
<dbReference type="GO" id="GO:0000981">
    <property type="term" value="F:DNA-binding transcription factor activity, RNA polymerase II-specific"/>
    <property type="evidence" value="ECO:0007669"/>
    <property type="project" value="InterPro"/>
</dbReference>
<comment type="caution">
    <text evidence="9">The sequence shown here is derived from an EMBL/GenBank/DDBJ whole genome shotgun (WGS) entry which is preliminary data.</text>
</comment>
<evidence type="ECO:0000256" key="1">
    <source>
        <dbReference type="ARBA" id="ARBA00004123"/>
    </source>
</evidence>
<evidence type="ECO:0000256" key="6">
    <source>
        <dbReference type="ARBA" id="ARBA00023242"/>
    </source>
</evidence>
<dbReference type="PANTHER" id="PTHR47540:SF1">
    <property type="entry name" value="ACTIVATOR OF STRESS GENES 1-RELATED"/>
    <property type="match status" value="1"/>
</dbReference>
<organism evidence="9 10">
    <name type="scientific">Wickerhamomyces mucosus</name>
    <dbReference type="NCBI Taxonomy" id="1378264"/>
    <lineage>
        <taxon>Eukaryota</taxon>
        <taxon>Fungi</taxon>
        <taxon>Dikarya</taxon>
        <taxon>Ascomycota</taxon>
        <taxon>Saccharomycotina</taxon>
        <taxon>Saccharomycetes</taxon>
        <taxon>Phaffomycetales</taxon>
        <taxon>Wickerhamomycetaceae</taxon>
        <taxon>Wickerhamomyces</taxon>
    </lineage>
</organism>
<dbReference type="PROSITE" id="PS50048">
    <property type="entry name" value="ZN2_CY6_FUNGAL_2"/>
    <property type="match status" value="1"/>
</dbReference>
<feature type="region of interest" description="Disordered" evidence="7">
    <location>
        <begin position="144"/>
        <end position="178"/>
    </location>
</feature>
<dbReference type="Pfam" id="PF00172">
    <property type="entry name" value="Zn_clus"/>
    <property type="match status" value="1"/>
</dbReference>
<keyword evidence="10" id="KW-1185">Reference proteome</keyword>
<gene>
    <name evidence="9" type="ORF">WICMUC_001310</name>
</gene>
<feature type="region of interest" description="Disordered" evidence="7">
    <location>
        <begin position="198"/>
        <end position="228"/>
    </location>
</feature>
<dbReference type="SMART" id="SM00066">
    <property type="entry name" value="GAL4"/>
    <property type="match status" value="1"/>
</dbReference>
<feature type="compositionally biased region" description="Low complexity" evidence="7">
    <location>
        <begin position="207"/>
        <end position="222"/>
    </location>
</feature>
<name>A0A9P8THX7_9ASCO</name>
<dbReference type="AlphaFoldDB" id="A0A9P8THX7"/>
<evidence type="ECO:0000256" key="3">
    <source>
        <dbReference type="ARBA" id="ARBA00023015"/>
    </source>
</evidence>
<dbReference type="GO" id="GO:0045944">
    <property type="term" value="P:positive regulation of transcription by RNA polymerase II"/>
    <property type="evidence" value="ECO:0007669"/>
    <property type="project" value="TreeGrafter"/>
</dbReference>
<dbReference type="PROSITE" id="PS00463">
    <property type="entry name" value="ZN2_CY6_FUNGAL_1"/>
    <property type="match status" value="1"/>
</dbReference>
<evidence type="ECO:0000256" key="7">
    <source>
        <dbReference type="SAM" id="MobiDB-lite"/>
    </source>
</evidence>
<dbReference type="InterPro" id="IPR036864">
    <property type="entry name" value="Zn2-C6_fun-type_DNA-bd_sf"/>
</dbReference>
<protein>
    <recommendedName>
        <fullName evidence="8">Zn(2)-C6 fungal-type domain-containing protein</fullName>
    </recommendedName>
</protein>
<keyword evidence="3" id="KW-0805">Transcription regulation</keyword>
<dbReference type="GO" id="GO:0008270">
    <property type="term" value="F:zinc ion binding"/>
    <property type="evidence" value="ECO:0007669"/>
    <property type="project" value="InterPro"/>
</dbReference>
<keyword evidence="5" id="KW-0804">Transcription</keyword>
<dbReference type="EMBL" id="JAEUBF010000394">
    <property type="protein sequence ID" value="KAH3678996.1"/>
    <property type="molecule type" value="Genomic_DNA"/>
</dbReference>
<feature type="compositionally biased region" description="Low complexity" evidence="7">
    <location>
        <begin position="154"/>
        <end position="165"/>
    </location>
</feature>
<dbReference type="Proteomes" id="UP000769528">
    <property type="component" value="Unassembled WGS sequence"/>
</dbReference>
<dbReference type="GO" id="GO:0043565">
    <property type="term" value="F:sequence-specific DNA binding"/>
    <property type="evidence" value="ECO:0007669"/>
    <property type="project" value="TreeGrafter"/>
</dbReference>
<keyword evidence="6" id="KW-0539">Nucleus</keyword>
<dbReference type="Gene3D" id="4.10.240.10">
    <property type="entry name" value="Zn(2)-C6 fungal-type DNA-binding domain"/>
    <property type="match status" value="1"/>
</dbReference>
<comment type="subcellular location">
    <subcellularLocation>
        <location evidence="1">Nucleus</location>
    </subcellularLocation>
</comment>
<evidence type="ECO:0000256" key="4">
    <source>
        <dbReference type="ARBA" id="ARBA00023125"/>
    </source>
</evidence>
<accession>A0A9P8THX7</accession>
<evidence type="ECO:0000313" key="10">
    <source>
        <dbReference type="Proteomes" id="UP000769528"/>
    </source>
</evidence>
<proteinExistence type="predicted"/>
<sequence>MTELKKKRVSKACDCCRKSKTKCDGLRPCSRCLADHKICTYTVKKKSSSVSNNSSNLLNYNYVDLLETRVSLLIQSFNQILNKCSSCDPQDIIKFSQNEQLKDEEGNFDINKVILHLVPNENLKNLEESNQLYSIDQITKVTDNSPVPKIKCEPTSPSLSSPSSPHHFSEGKHHHSCPHSLSKVIAGEQNHIHKPSLKLQTHHHKVSSPTTSTSTSSTSSPTREITTQNNLKIKKEELEFDDDDYDDPFDSHSLLSPYSLDTKLDSAVQNFQSIDDFMSTNTFTNGINSDSVQSLPNLNSLSFRSQDEVQDGGLIKNLNWELDSFSVIPRADVNGFEDIITLPEDQMI</sequence>
<reference evidence="9" key="2">
    <citation type="submission" date="2021-01" db="EMBL/GenBank/DDBJ databases">
        <authorList>
            <person name="Schikora-Tamarit M.A."/>
        </authorList>
    </citation>
    <scope>NUCLEOTIDE SEQUENCE</scope>
    <source>
        <strain evidence="9">CBS6341</strain>
    </source>
</reference>